<dbReference type="SUPFAM" id="SSF82153">
    <property type="entry name" value="FAS1 domain"/>
    <property type="match status" value="1"/>
</dbReference>
<evidence type="ECO:0000313" key="5">
    <source>
        <dbReference type="Proteomes" id="UP000095751"/>
    </source>
</evidence>
<name>A0A1E7EYZ5_9STRA</name>
<dbReference type="KEGG" id="fcy:FRACYDRAFT_263704"/>
<proteinExistence type="predicted"/>
<feature type="compositionally biased region" description="Low complexity" evidence="1">
    <location>
        <begin position="31"/>
        <end position="48"/>
    </location>
</feature>
<dbReference type="Gene3D" id="2.30.180.10">
    <property type="entry name" value="FAS1 domain"/>
    <property type="match status" value="1"/>
</dbReference>
<dbReference type="EMBL" id="KV784370">
    <property type="protein sequence ID" value="OEU10773.1"/>
    <property type="molecule type" value="Genomic_DNA"/>
</dbReference>
<evidence type="ECO:0000313" key="4">
    <source>
        <dbReference type="EMBL" id="OEU10773.1"/>
    </source>
</evidence>
<feature type="signal peptide" evidence="2">
    <location>
        <begin position="1"/>
        <end position="25"/>
    </location>
</feature>
<keyword evidence="2" id="KW-0732">Signal</keyword>
<accession>A0A1E7EYZ5</accession>
<dbReference type="AlphaFoldDB" id="A0A1E7EYZ5"/>
<gene>
    <name evidence="4" type="ORF">FRACYDRAFT_263704</name>
</gene>
<dbReference type="InterPro" id="IPR036378">
    <property type="entry name" value="FAS1_dom_sf"/>
</dbReference>
<evidence type="ECO:0000256" key="2">
    <source>
        <dbReference type="SAM" id="SignalP"/>
    </source>
</evidence>
<dbReference type="SMART" id="SM00554">
    <property type="entry name" value="FAS1"/>
    <property type="match status" value="1"/>
</dbReference>
<reference evidence="4 5" key="1">
    <citation type="submission" date="2016-09" db="EMBL/GenBank/DDBJ databases">
        <title>Extensive genetic diversity and differential bi-allelic expression allows diatom success in the polar Southern Ocean.</title>
        <authorList>
            <consortium name="DOE Joint Genome Institute"/>
            <person name="Mock T."/>
            <person name="Otillar R.P."/>
            <person name="Strauss J."/>
            <person name="Dupont C."/>
            <person name="Frickenhaus S."/>
            <person name="Maumus F."/>
            <person name="Mcmullan M."/>
            <person name="Sanges R."/>
            <person name="Schmutz J."/>
            <person name="Toseland A."/>
            <person name="Valas R."/>
            <person name="Veluchamy A."/>
            <person name="Ward B.J."/>
            <person name="Allen A."/>
            <person name="Barry K."/>
            <person name="Falciatore A."/>
            <person name="Ferrante M."/>
            <person name="Fortunato A.E."/>
            <person name="Gloeckner G."/>
            <person name="Gruber A."/>
            <person name="Hipkin R."/>
            <person name="Janech M."/>
            <person name="Kroth P."/>
            <person name="Leese F."/>
            <person name="Lindquist E."/>
            <person name="Lyon B.R."/>
            <person name="Martin J."/>
            <person name="Mayer C."/>
            <person name="Parker M."/>
            <person name="Quesneville H."/>
            <person name="Raymond J."/>
            <person name="Uhlig C."/>
            <person name="Valentin K.U."/>
            <person name="Worden A.Z."/>
            <person name="Armbrust E.V."/>
            <person name="Bowler C."/>
            <person name="Green B."/>
            <person name="Moulton V."/>
            <person name="Van Oosterhout C."/>
            <person name="Grigoriev I."/>
        </authorList>
    </citation>
    <scope>NUCLEOTIDE SEQUENCE [LARGE SCALE GENOMIC DNA]</scope>
    <source>
        <strain evidence="4 5">CCMP1102</strain>
    </source>
</reference>
<feature type="domain" description="FAS1" evidence="3">
    <location>
        <begin position="45"/>
        <end position="192"/>
    </location>
</feature>
<evidence type="ECO:0000259" key="3">
    <source>
        <dbReference type="PROSITE" id="PS50213"/>
    </source>
</evidence>
<feature type="compositionally biased region" description="Polar residues" evidence="1">
    <location>
        <begin position="434"/>
        <end position="444"/>
    </location>
</feature>
<feature type="chain" id="PRO_5009192408" description="FAS1 domain-containing protein" evidence="2">
    <location>
        <begin position="26"/>
        <end position="468"/>
    </location>
</feature>
<dbReference type="InterPro" id="IPR000782">
    <property type="entry name" value="FAS1_domain"/>
</dbReference>
<dbReference type="Pfam" id="PF02469">
    <property type="entry name" value="Fasciclin"/>
    <property type="match status" value="1"/>
</dbReference>
<organism evidence="4 5">
    <name type="scientific">Fragilariopsis cylindrus CCMP1102</name>
    <dbReference type="NCBI Taxonomy" id="635003"/>
    <lineage>
        <taxon>Eukaryota</taxon>
        <taxon>Sar</taxon>
        <taxon>Stramenopiles</taxon>
        <taxon>Ochrophyta</taxon>
        <taxon>Bacillariophyta</taxon>
        <taxon>Bacillariophyceae</taxon>
        <taxon>Bacillariophycidae</taxon>
        <taxon>Bacillariales</taxon>
        <taxon>Bacillariaceae</taxon>
        <taxon>Fragilariopsis</taxon>
    </lineage>
</organism>
<dbReference type="PROSITE" id="PS50213">
    <property type="entry name" value="FAS1"/>
    <property type="match status" value="1"/>
</dbReference>
<dbReference type="Proteomes" id="UP000095751">
    <property type="component" value="Unassembled WGS sequence"/>
</dbReference>
<feature type="region of interest" description="Disordered" evidence="1">
    <location>
        <begin position="421"/>
        <end position="457"/>
    </location>
</feature>
<sequence length="468" mass="52201">MLIRTAVLRVLLVLISAMFITEVTSSSFPGDDSSNNSTSSNSDSNSTLLDEISDEHSYRLANNFYWLAKDVSKLESELSTDNGPFTIFLPSVEALNDLVDSFPRDCLYMYYDHYYVLTDHMTSILLYHIIQGEAILPSKLVDGQMISTMNGENITIGVNGTGIISIDGVDVKSAMPFLTAGGNILYHLDTALLPLSITDQKSEIIAACDVPYETKTCQGVRDWFDYFAGTQQCASCGGYFQESEDYCSRSNSKSCVPECQWFNDYCTEECCWDTHDQQLELATPFDNYEYGGIWTVAPCDSGVTIKAGWHETRKSGTFQISRTKDCDIRKFARPNSVTPVWHVDCTDLYYNLKCGPIDITVAIWMEDSDGKFVGYYLDPLVEDDSYMGDSCSVYKSIRILLASPTTPAWNNSTWKACQSFERRNSRPNPMTKPAASSSDQNNAMSYPMPIHGSSSSSRQVTQTLIVAI</sequence>
<keyword evidence="5" id="KW-1185">Reference proteome</keyword>
<dbReference type="InParanoid" id="A0A1E7EYZ5"/>
<feature type="region of interest" description="Disordered" evidence="1">
    <location>
        <begin position="26"/>
        <end position="48"/>
    </location>
</feature>
<protein>
    <recommendedName>
        <fullName evidence="3">FAS1 domain-containing protein</fullName>
    </recommendedName>
</protein>
<evidence type="ECO:0000256" key="1">
    <source>
        <dbReference type="SAM" id="MobiDB-lite"/>
    </source>
</evidence>